<keyword evidence="1" id="KW-0732">Signal</keyword>
<dbReference type="Gene3D" id="3.15.10.30">
    <property type="entry name" value="Haemolymph juvenile hormone binding protein"/>
    <property type="match status" value="1"/>
</dbReference>
<dbReference type="Proteomes" id="UP001430953">
    <property type="component" value="Unassembled WGS sequence"/>
</dbReference>
<keyword evidence="3" id="KW-1185">Reference proteome</keyword>
<dbReference type="PANTHER" id="PTHR11008:SF14">
    <property type="entry name" value="CIRCADIAN CLOCK-CONTROLLED PROTEIN-LIKE PROTEIN"/>
    <property type="match status" value="1"/>
</dbReference>
<evidence type="ECO:0000313" key="2">
    <source>
        <dbReference type="EMBL" id="KAL0101152.1"/>
    </source>
</evidence>
<dbReference type="GO" id="GO:0005615">
    <property type="term" value="C:extracellular space"/>
    <property type="evidence" value="ECO:0007669"/>
    <property type="project" value="TreeGrafter"/>
</dbReference>
<gene>
    <name evidence="2" type="ORF">PUN28_018777</name>
</gene>
<dbReference type="EMBL" id="JADYXP020000024">
    <property type="protein sequence ID" value="KAL0101152.1"/>
    <property type="molecule type" value="Genomic_DNA"/>
</dbReference>
<reference evidence="2 3" key="1">
    <citation type="submission" date="2023-03" db="EMBL/GenBank/DDBJ databases">
        <title>High recombination rates correlate with genetic variation in Cardiocondyla obscurior ants.</title>
        <authorList>
            <person name="Errbii M."/>
        </authorList>
    </citation>
    <scope>NUCLEOTIDE SEQUENCE [LARGE SCALE GENOMIC DNA]</scope>
    <source>
        <strain evidence="2">Alpha-2009</strain>
        <tissue evidence="2">Whole body</tissue>
    </source>
</reference>
<name>A0AAW2EHC1_9HYME</name>
<evidence type="ECO:0000313" key="3">
    <source>
        <dbReference type="Proteomes" id="UP001430953"/>
    </source>
</evidence>
<dbReference type="Pfam" id="PF06585">
    <property type="entry name" value="JHBP"/>
    <property type="match status" value="1"/>
</dbReference>
<sequence length="246" mass="27910">MAWKMFAINLIVTFLLAYTTAEIPSYMHVCGRKNSDLNKCIMNSIEDLRENICHGIPELKSPPLEPFVINKLIISDVDNAKMYVKDAHISELCHFKLDSFNIDLSKLHFDAVISFNKVPINGTYDFDVRVLVPFSNKGPVFLTAGDIVANLGVDLTMVNKGDKNYVYVSKLNLQLDIKTLDSKFDEGEKDLGQLNEILSSFLGSNQQEFINKVKPSIEKEISEKIIVIANTILKHFTYDELFPDRE</sequence>
<evidence type="ECO:0000256" key="1">
    <source>
        <dbReference type="SAM" id="SignalP"/>
    </source>
</evidence>
<organism evidence="2 3">
    <name type="scientific">Cardiocondyla obscurior</name>
    <dbReference type="NCBI Taxonomy" id="286306"/>
    <lineage>
        <taxon>Eukaryota</taxon>
        <taxon>Metazoa</taxon>
        <taxon>Ecdysozoa</taxon>
        <taxon>Arthropoda</taxon>
        <taxon>Hexapoda</taxon>
        <taxon>Insecta</taxon>
        <taxon>Pterygota</taxon>
        <taxon>Neoptera</taxon>
        <taxon>Endopterygota</taxon>
        <taxon>Hymenoptera</taxon>
        <taxon>Apocrita</taxon>
        <taxon>Aculeata</taxon>
        <taxon>Formicoidea</taxon>
        <taxon>Formicidae</taxon>
        <taxon>Myrmicinae</taxon>
        <taxon>Cardiocondyla</taxon>
    </lineage>
</organism>
<proteinExistence type="predicted"/>
<feature type="signal peptide" evidence="1">
    <location>
        <begin position="1"/>
        <end position="21"/>
    </location>
</feature>
<dbReference type="InterPro" id="IPR010562">
    <property type="entry name" value="Haemolymph_juvenile_hormone-bd"/>
</dbReference>
<dbReference type="AlphaFoldDB" id="A0AAW2EHC1"/>
<protein>
    <submittedName>
        <fullName evidence="2">Uncharacterized protein</fullName>
    </submittedName>
</protein>
<dbReference type="InterPro" id="IPR038606">
    <property type="entry name" value="To_sf"/>
</dbReference>
<dbReference type="SMART" id="SM00700">
    <property type="entry name" value="JHBP"/>
    <property type="match status" value="1"/>
</dbReference>
<accession>A0AAW2EHC1</accession>
<feature type="chain" id="PRO_5043509043" evidence="1">
    <location>
        <begin position="22"/>
        <end position="246"/>
    </location>
</feature>
<dbReference type="PANTHER" id="PTHR11008">
    <property type="entry name" value="PROTEIN TAKEOUT-LIKE PROTEIN"/>
    <property type="match status" value="1"/>
</dbReference>
<comment type="caution">
    <text evidence="2">The sequence shown here is derived from an EMBL/GenBank/DDBJ whole genome shotgun (WGS) entry which is preliminary data.</text>
</comment>